<dbReference type="InterPro" id="IPR044051">
    <property type="entry name" value="Prophage_tail_N"/>
</dbReference>
<name>A0A7D6ZJX1_9CLOT</name>
<dbReference type="EMBL" id="CP059378">
    <property type="protein sequence ID" value="QLY81939.1"/>
    <property type="molecule type" value="Genomic_DNA"/>
</dbReference>
<evidence type="ECO:0000313" key="3">
    <source>
        <dbReference type="EMBL" id="QLY81939.1"/>
    </source>
</evidence>
<dbReference type="KEGG" id="cint:HZF06_10240"/>
<dbReference type="AlphaFoldDB" id="A0A7D6ZJX1"/>
<evidence type="ECO:0000259" key="2">
    <source>
        <dbReference type="Pfam" id="PF18994"/>
    </source>
</evidence>
<proteinExistence type="predicted"/>
<gene>
    <name evidence="3" type="ORF">HZF06_10240</name>
</gene>
<dbReference type="SUPFAM" id="SSF49785">
    <property type="entry name" value="Galactose-binding domain-like"/>
    <property type="match status" value="1"/>
</dbReference>
<organism evidence="3 4">
    <name type="scientific">Clostridium intestinale</name>
    <dbReference type="NCBI Taxonomy" id="36845"/>
    <lineage>
        <taxon>Bacteria</taxon>
        <taxon>Bacillati</taxon>
        <taxon>Bacillota</taxon>
        <taxon>Clostridia</taxon>
        <taxon>Eubacteriales</taxon>
        <taxon>Clostridiaceae</taxon>
        <taxon>Clostridium</taxon>
    </lineage>
</organism>
<dbReference type="Proteomes" id="UP000512286">
    <property type="component" value="Chromosome"/>
</dbReference>
<dbReference type="InterPro" id="IPR010572">
    <property type="entry name" value="Tail_dom"/>
</dbReference>
<accession>A0A7D6ZJX1</accession>
<dbReference type="Gene3D" id="2.60.120.260">
    <property type="entry name" value="Galactose-binding domain-like"/>
    <property type="match status" value="1"/>
</dbReference>
<feature type="domain" description="Prophage endopeptidase tail N-terminal" evidence="2">
    <location>
        <begin position="2"/>
        <end position="80"/>
    </location>
</feature>
<feature type="domain" description="Tail spike" evidence="1">
    <location>
        <begin position="91"/>
        <end position="325"/>
    </location>
</feature>
<dbReference type="Pfam" id="PF18994">
    <property type="entry name" value="Prophage_tailD1"/>
    <property type="match status" value="1"/>
</dbReference>
<protein>
    <submittedName>
        <fullName evidence="3">Phage tail protein</fullName>
    </submittedName>
</protein>
<dbReference type="InterPro" id="IPR008979">
    <property type="entry name" value="Galactose-bd-like_sf"/>
</dbReference>
<evidence type="ECO:0000313" key="4">
    <source>
        <dbReference type="Proteomes" id="UP000512286"/>
    </source>
</evidence>
<dbReference type="Pfam" id="PF06605">
    <property type="entry name" value="Prophage_tail"/>
    <property type="match status" value="1"/>
</dbReference>
<dbReference type="InterPro" id="IPR007119">
    <property type="entry name" value="Phage_tail_spike_N"/>
</dbReference>
<reference evidence="3 4" key="1">
    <citation type="submission" date="2020-07" db="EMBL/GenBank/DDBJ databases">
        <title>Electron transfer.</title>
        <authorList>
            <person name="Huang L."/>
            <person name="Liu X."/>
            <person name="Zhou S."/>
        </authorList>
    </citation>
    <scope>NUCLEOTIDE SEQUENCE [LARGE SCALE GENOMIC DNA]</scope>
    <source>
        <strain evidence="3 4">Lx1</strain>
    </source>
</reference>
<sequence>MLILYDLNKTKIAGLKNYKDLRIERELSGDEVLFFSYPQIDSKHDSIKEETYVRTKKNEYVIKEINIKDDWTEFVGKVNVEDLKGKAVNSFETIEQTCTNAVNLALAGTGWTIGSCDVTKKRTVRKTNCSSYDILQEIKKVYLCDFKFDAINKKIYIYQSMGSAKGSYFSDKLNLKRLDIQSNSYDFCTRIIPIGKDGLKINNINSGKEYVENYQYSNKVITVFWEDNRYTVVENLKEDASAKLNELSKPIRAYSAEIFDLAKLNDKYKNILDYDLGDTITLLSKDKKVKEKQRIVKIVEYPDEPERNSCDIANRTLSFEDIQADTLEAIDTVNSVTTSDGMIDNSKVDFNPLRLEVVSLVAQKADIGELNAAVARIGTLEATTATISQLNAAVARIGVLEAGSATVTQLNAANAKIATLETRAASIDTLLAGNLTADNMKANLITAGTTLIADGSIASAKIISLSADKINAGKINTNLVSIQSSSGNMLISDNTIQIKDSSRVRVQIGKDASNDYNMYVWDSSGNLMFDATGLKASGIKTKIIRDDMVSDTANINATKIEKESLVTRINGATTLLLASKVKLDTENQTLEVAFNSLKSTVIITASTVTSQGTSISTIQGQIQAKIWKQDIDTLEDSLDTRISSTETSITALNSAISLKVSTSDFTTYQGTVTNSLNSKANQSALNTTNGNVTALTTRVSTAESSISVLQNQISLKVEQSDITTAIEDVIDEIDTKISTTKAEIELTTDSIKSTVSSVQSSVTNLGNRVISAESSISSLNSSIVLKVNSSDFNSYKTTNDSAVSSLTSRISSAELKITDSAIVSIVRSSTAYTNDLSAKANQSALNTTNGNVGSLTTRVTNTESSITQLSNQISLKVNKGDFGTLITQNVNSVRVAVGQIGGNNLFKDGGFLLGYNVNNVDKNPSQLNYSVQNNNPNAIIPRNNNKCFQYYIANNSTDDLCVVFRQQIPVEVGKKYTIQYDISCDSTAISTGANNYIYWIDANGNAVQYEPFGIVNPPGGFNHYSFTTTPPNGVKYMRLRFGQRYPVNTAYTWFCISGIKVEEGENATAWSPNQNELKTSSFEVTENRARFTSPDGSYTEFVPGQTGLKWHKQEGDSGRDYHYLFYSGELIFNGSILTVTLPSEFRGKNFVVNPFFITADSAIVDGTASTVLKYFGINFQNSPSYIDYNNAVFNFYAYSTFVTTYSDGHKDFTYGKPKIGFIVTA</sequence>
<dbReference type="RefSeq" id="WP_181603435.1">
    <property type="nucleotide sequence ID" value="NZ_CP059378.1"/>
</dbReference>
<evidence type="ECO:0000259" key="1">
    <source>
        <dbReference type="Pfam" id="PF06605"/>
    </source>
</evidence>
<dbReference type="NCBIfam" id="TIGR01665">
    <property type="entry name" value="put_anti_recept"/>
    <property type="match status" value="1"/>
</dbReference>